<proteinExistence type="predicted"/>
<feature type="non-terminal residue" evidence="1">
    <location>
        <position position="1"/>
    </location>
</feature>
<dbReference type="EMBL" id="HACG01010801">
    <property type="protein sequence ID" value="CEK57666.1"/>
    <property type="molecule type" value="Transcribed_RNA"/>
</dbReference>
<reference evidence="1" key="1">
    <citation type="submission" date="2014-12" db="EMBL/GenBank/DDBJ databases">
        <title>Insight into the proteome of Arion vulgaris.</title>
        <authorList>
            <person name="Aradska J."/>
            <person name="Bulat T."/>
            <person name="Smidak R."/>
            <person name="Sarate P."/>
            <person name="Gangsoo J."/>
            <person name="Sialana F."/>
            <person name="Bilban M."/>
            <person name="Lubec G."/>
        </authorList>
    </citation>
    <scope>NUCLEOTIDE SEQUENCE</scope>
    <source>
        <tissue evidence="1">Skin</tissue>
    </source>
</reference>
<gene>
    <name evidence="1" type="primary">ORF30773</name>
</gene>
<organism evidence="1">
    <name type="scientific">Arion vulgaris</name>
    <dbReference type="NCBI Taxonomy" id="1028688"/>
    <lineage>
        <taxon>Eukaryota</taxon>
        <taxon>Metazoa</taxon>
        <taxon>Spiralia</taxon>
        <taxon>Lophotrochozoa</taxon>
        <taxon>Mollusca</taxon>
        <taxon>Gastropoda</taxon>
        <taxon>Heterobranchia</taxon>
        <taxon>Euthyneura</taxon>
        <taxon>Panpulmonata</taxon>
        <taxon>Eupulmonata</taxon>
        <taxon>Stylommatophora</taxon>
        <taxon>Helicina</taxon>
        <taxon>Arionoidea</taxon>
        <taxon>Arionidae</taxon>
        <taxon>Arion</taxon>
    </lineage>
</organism>
<sequence length="117" mass="13453">HHDLIDILREKQQQLERLMSHQKVLDVRYSETAQKLMQAKTRDNLEMKPLTAVTAKHKLLENKHPVRQTLETAMKTTARGMNENAIHSETSLQELLLSSNITGHPESESEENLMVSE</sequence>
<dbReference type="AlphaFoldDB" id="A0A0B6YPG0"/>
<name>A0A0B6YPG0_9EUPU</name>
<feature type="non-terminal residue" evidence="1">
    <location>
        <position position="117"/>
    </location>
</feature>
<evidence type="ECO:0000313" key="1">
    <source>
        <dbReference type="EMBL" id="CEK57666.1"/>
    </source>
</evidence>
<protein>
    <submittedName>
        <fullName evidence="1">Uncharacterized protein</fullName>
    </submittedName>
</protein>
<accession>A0A0B6YPG0</accession>